<dbReference type="InterPro" id="IPR008972">
    <property type="entry name" value="Cupredoxin"/>
</dbReference>
<evidence type="ECO:0000313" key="2">
    <source>
        <dbReference type="EMBL" id="SDW21781.1"/>
    </source>
</evidence>
<protein>
    <submittedName>
        <fullName evidence="2">Cytochrome c oxidase subunit 2</fullName>
    </submittedName>
</protein>
<organism evidence="2 3">
    <name type="scientific">Marinococcus luteus</name>
    <dbReference type="NCBI Taxonomy" id="1122204"/>
    <lineage>
        <taxon>Bacteria</taxon>
        <taxon>Bacillati</taxon>
        <taxon>Bacillota</taxon>
        <taxon>Bacilli</taxon>
        <taxon>Bacillales</taxon>
        <taxon>Bacillaceae</taxon>
        <taxon>Marinococcus</taxon>
    </lineage>
</organism>
<dbReference type="Proteomes" id="UP000199488">
    <property type="component" value="Unassembled WGS sequence"/>
</dbReference>
<feature type="signal peptide" evidence="1">
    <location>
        <begin position="1"/>
        <end position="20"/>
    </location>
</feature>
<dbReference type="AlphaFoldDB" id="A0A1H2RQU0"/>
<accession>A0A1H2RQU0</accession>
<keyword evidence="1" id="KW-0732">Signal</keyword>
<name>A0A1H2RQU0_9BACI</name>
<evidence type="ECO:0000313" key="3">
    <source>
        <dbReference type="Proteomes" id="UP000199488"/>
    </source>
</evidence>
<proteinExistence type="predicted"/>
<dbReference type="PROSITE" id="PS51257">
    <property type="entry name" value="PROKAR_LIPOPROTEIN"/>
    <property type="match status" value="1"/>
</dbReference>
<gene>
    <name evidence="2" type="ORF">SAMN05421781_0875</name>
</gene>
<dbReference type="EMBL" id="FNNC01000001">
    <property type="protein sequence ID" value="SDW21781.1"/>
    <property type="molecule type" value="Genomic_DNA"/>
</dbReference>
<keyword evidence="3" id="KW-1185">Reference proteome</keyword>
<sequence>MKFSASALFLALFVFLSGCGGSDGGNESESTSENAEAQAMDVTATDFEFDQEEYTVNAGEPVNVSLTSQEGGHGLAIDNFDVDIQGEGEATFTPEEPGEYNIYCSVPCGEGHADMTATLIVQ</sequence>
<dbReference type="OrthoDB" id="279535at2"/>
<dbReference type="STRING" id="1122204.SAMN05421781_0875"/>
<reference evidence="2 3" key="1">
    <citation type="submission" date="2016-10" db="EMBL/GenBank/DDBJ databases">
        <authorList>
            <person name="de Groot N.N."/>
        </authorList>
    </citation>
    <scope>NUCLEOTIDE SEQUENCE [LARGE SCALE GENOMIC DNA]</scope>
    <source>
        <strain evidence="2 3">DSM 23126</strain>
    </source>
</reference>
<dbReference type="Gene3D" id="2.60.40.420">
    <property type="entry name" value="Cupredoxins - blue copper proteins"/>
    <property type="match status" value="1"/>
</dbReference>
<evidence type="ECO:0000256" key="1">
    <source>
        <dbReference type="SAM" id="SignalP"/>
    </source>
</evidence>
<dbReference type="SUPFAM" id="SSF49503">
    <property type="entry name" value="Cupredoxins"/>
    <property type="match status" value="1"/>
</dbReference>
<feature type="chain" id="PRO_5039607553" evidence="1">
    <location>
        <begin position="21"/>
        <end position="122"/>
    </location>
</feature>
<dbReference type="RefSeq" id="WP_091611628.1">
    <property type="nucleotide sequence ID" value="NZ_FNNC01000001.1"/>
</dbReference>